<reference evidence="3" key="1">
    <citation type="journal article" date="2002" name="Science">
        <title>The draft genome of Ciona intestinalis: insights into chordate and vertebrate origins.</title>
        <authorList>
            <person name="Dehal P."/>
            <person name="Satou Y."/>
            <person name="Campbell R.K."/>
            <person name="Chapman J."/>
            <person name="Degnan B."/>
            <person name="De Tomaso A."/>
            <person name="Davidson B."/>
            <person name="Di Gregorio A."/>
            <person name="Gelpke M."/>
            <person name="Goodstein D.M."/>
            <person name="Harafuji N."/>
            <person name="Hastings K.E."/>
            <person name="Ho I."/>
            <person name="Hotta K."/>
            <person name="Huang W."/>
            <person name="Kawashima T."/>
            <person name="Lemaire P."/>
            <person name="Martinez D."/>
            <person name="Meinertzhagen I.A."/>
            <person name="Necula S."/>
            <person name="Nonaka M."/>
            <person name="Putnam N."/>
            <person name="Rash S."/>
            <person name="Saiga H."/>
            <person name="Satake M."/>
            <person name="Terry A."/>
            <person name="Yamada L."/>
            <person name="Wang H.G."/>
            <person name="Awazu S."/>
            <person name="Azumi K."/>
            <person name="Boore J."/>
            <person name="Branno M."/>
            <person name="Chin-Bow S."/>
            <person name="DeSantis R."/>
            <person name="Doyle S."/>
            <person name="Francino P."/>
            <person name="Keys D.N."/>
            <person name="Haga S."/>
            <person name="Hayashi H."/>
            <person name="Hino K."/>
            <person name="Imai K.S."/>
            <person name="Inaba K."/>
            <person name="Kano S."/>
            <person name="Kobayashi K."/>
            <person name="Kobayashi M."/>
            <person name="Lee B.I."/>
            <person name="Makabe K.W."/>
            <person name="Manohar C."/>
            <person name="Matassi G."/>
            <person name="Medina M."/>
            <person name="Mochizuki Y."/>
            <person name="Mount S."/>
            <person name="Morishita T."/>
            <person name="Miura S."/>
            <person name="Nakayama A."/>
            <person name="Nishizaka S."/>
            <person name="Nomoto H."/>
            <person name="Ohta F."/>
            <person name="Oishi K."/>
            <person name="Rigoutsos I."/>
            <person name="Sano M."/>
            <person name="Sasaki A."/>
            <person name="Sasakura Y."/>
            <person name="Shoguchi E."/>
            <person name="Shin-i T."/>
            <person name="Spagnuolo A."/>
            <person name="Stainier D."/>
            <person name="Suzuki M.M."/>
            <person name="Tassy O."/>
            <person name="Takatori N."/>
            <person name="Tokuoka M."/>
            <person name="Yagi K."/>
            <person name="Yoshizaki F."/>
            <person name="Wada S."/>
            <person name="Zhang C."/>
            <person name="Hyatt P.D."/>
            <person name="Larimer F."/>
            <person name="Detter C."/>
            <person name="Doggett N."/>
            <person name="Glavina T."/>
            <person name="Hawkins T."/>
            <person name="Richardson P."/>
            <person name="Lucas S."/>
            <person name="Kohara Y."/>
            <person name="Levine M."/>
            <person name="Satoh N."/>
            <person name="Rokhsar D.S."/>
        </authorList>
    </citation>
    <scope>NUCLEOTIDE SEQUENCE [LARGE SCALE GENOMIC DNA]</scope>
</reference>
<reference evidence="2" key="3">
    <citation type="submission" date="2025-08" db="UniProtKB">
        <authorList>
            <consortium name="Ensembl"/>
        </authorList>
    </citation>
    <scope>IDENTIFICATION</scope>
</reference>
<dbReference type="Ensembl" id="ENSCINT00000010087.3">
    <property type="protein sequence ID" value="ENSCINP00000010087.3"/>
    <property type="gene ID" value="ENSCING00000004883.3"/>
</dbReference>
<reference evidence="2" key="4">
    <citation type="submission" date="2025-09" db="UniProtKB">
        <authorList>
            <consortium name="Ensembl"/>
        </authorList>
    </citation>
    <scope>IDENTIFICATION</scope>
</reference>
<proteinExistence type="predicted"/>
<reference evidence="2" key="2">
    <citation type="journal article" date="2008" name="Genome Biol.">
        <title>Improved genome assembly and evidence-based global gene model set for the chordate Ciona intestinalis: new insight into intron and operon populations.</title>
        <authorList>
            <person name="Satou Y."/>
            <person name="Mineta K."/>
            <person name="Ogasawara M."/>
            <person name="Sasakura Y."/>
            <person name="Shoguchi E."/>
            <person name="Ueno K."/>
            <person name="Yamada L."/>
            <person name="Matsumoto J."/>
            <person name="Wasserscheid J."/>
            <person name="Dewar K."/>
            <person name="Wiley G.B."/>
            <person name="Macmil S.L."/>
            <person name="Roe B.A."/>
            <person name="Zeller R.W."/>
            <person name="Hastings K.E."/>
            <person name="Lemaire P."/>
            <person name="Lindquist E."/>
            <person name="Endo T."/>
            <person name="Hotta K."/>
            <person name="Inaba K."/>
        </authorList>
    </citation>
    <scope>NUCLEOTIDE SEQUENCE [LARGE SCALE GENOMIC DNA]</scope>
    <source>
        <strain evidence="2">wild type</strain>
    </source>
</reference>
<dbReference type="AlphaFoldDB" id="F6SP14"/>
<dbReference type="Proteomes" id="UP000008144">
    <property type="component" value="Chromosome 3"/>
</dbReference>
<protein>
    <submittedName>
        <fullName evidence="2">Uncharacterized LOC100175718</fullName>
    </submittedName>
</protein>
<dbReference type="HOGENOM" id="CLU_939953_0_0_1"/>
<dbReference type="EMBL" id="EAAA01001647">
    <property type="status" value="NOT_ANNOTATED_CDS"/>
    <property type="molecule type" value="Genomic_DNA"/>
</dbReference>
<sequence>MPFKKRKFACFSCCGRGSKSKKNSMPETDSIHSCNDTESIDFSNENSDYEETSNFRDSQLLLANTELDCPTARTGTARIITKAPSPTAHLADVHFTAESTNLLNDKAVSFDPKVSPDRTNQIKPGNRTYRKTPHKDKRTEEPLIEDLSVKIVQKVMRSALSYFLVTNCISRSLETFGPIISESNLSLEESSDTISCESSDDDASVVSQFVDDLLRDVIGKLDVREVGQYFIEDELLVPDSDIGSSTTGDLVSDVTSEETIEVSYSDFVEDPARMASSTSSLEWDSYECYRPIGTFI</sequence>
<dbReference type="GeneID" id="100175718"/>
<gene>
    <name evidence="2" type="primary">LOC100175718</name>
</gene>
<keyword evidence="3" id="KW-1185">Reference proteome</keyword>
<dbReference type="KEGG" id="cin:100175718"/>
<name>F6SP14_CIOIN</name>
<evidence type="ECO:0000256" key="1">
    <source>
        <dbReference type="SAM" id="MobiDB-lite"/>
    </source>
</evidence>
<evidence type="ECO:0000313" key="2">
    <source>
        <dbReference type="Ensembl" id="ENSCINP00000010087.3"/>
    </source>
</evidence>
<dbReference type="GeneTree" id="ENSGT00390000014220"/>
<accession>A0A1W2WJD0</accession>
<dbReference type="InParanoid" id="F6SP14"/>
<dbReference type="OMA" id="EWDSYEC"/>
<dbReference type="RefSeq" id="XP_002129603.1">
    <property type="nucleotide sequence ID" value="XM_002129567.5"/>
</dbReference>
<organism evidence="2 3">
    <name type="scientific">Ciona intestinalis</name>
    <name type="common">Transparent sea squirt</name>
    <name type="synonym">Ascidia intestinalis</name>
    <dbReference type="NCBI Taxonomy" id="7719"/>
    <lineage>
        <taxon>Eukaryota</taxon>
        <taxon>Metazoa</taxon>
        <taxon>Chordata</taxon>
        <taxon>Tunicata</taxon>
        <taxon>Ascidiacea</taxon>
        <taxon>Phlebobranchia</taxon>
        <taxon>Cionidae</taxon>
        <taxon>Ciona</taxon>
    </lineage>
</organism>
<feature type="region of interest" description="Disordered" evidence="1">
    <location>
        <begin position="111"/>
        <end position="139"/>
    </location>
</feature>
<evidence type="ECO:0000313" key="3">
    <source>
        <dbReference type="Proteomes" id="UP000008144"/>
    </source>
</evidence>
<accession>F6SP14</accession>